<dbReference type="OrthoDB" id="2389045at2759"/>
<dbReference type="AlphaFoldDB" id="A0A9P5S8P8"/>
<gene>
    <name evidence="1" type="ORF">BG015_010622</name>
</gene>
<sequence length="385" mass="43955">MVHAGADRWEALVKALKKNYERDMAIRHSLRDLELIDYIHICIKLCEILPFLATLTRLRLQVAEHGTIRLDKIFQACPFLESFEAEAKNYVEFSMPWPLLLQSFVLRNGHFAQSDLGSLLALTPRLQELKLISLQSGVWIEEDETNLAHISTLTMACLESHGIVLRSFHFSRAYTSKSSSQCAMFLVSPKSTDWTFSTQDLLPIIQDTSNVVTRPEIHHQDRAKLLLDSIHVQRDFPHETKAHSRVVYCYRSIVCPKLRDLRIDPYYQAVLLSRSILFMDLDAGLCLLSRLRYLETLLIGSAGMTTTSGSRDLTWMIASGWTAEARKEREKIMSGWKTTLLEETRQRSVAPLRTLEGPYVDADLTESLQDLGLLEDVKNTLDKMG</sequence>
<keyword evidence="2" id="KW-1185">Reference proteome</keyword>
<evidence type="ECO:0000313" key="1">
    <source>
        <dbReference type="EMBL" id="KAF9155226.1"/>
    </source>
</evidence>
<evidence type="ECO:0000313" key="2">
    <source>
        <dbReference type="Proteomes" id="UP000748756"/>
    </source>
</evidence>
<organism evidence="1 2">
    <name type="scientific">Linnemannia schmuckeri</name>
    <dbReference type="NCBI Taxonomy" id="64567"/>
    <lineage>
        <taxon>Eukaryota</taxon>
        <taxon>Fungi</taxon>
        <taxon>Fungi incertae sedis</taxon>
        <taxon>Mucoromycota</taxon>
        <taxon>Mortierellomycotina</taxon>
        <taxon>Mortierellomycetes</taxon>
        <taxon>Mortierellales</taxon>
        <taxon>Mortierellaceae</taxon>
        <taxon>Linnemannia</taxon>
    </lineage>
</organism>
<accession>A0A9P5S8P8</accession>
<comment type="caution">
    <text evidence="1">The sequence shown here is derived from an EMBL/GenBank/DDBJ whole genome shotgun (WGS) entry which is preliminary data.</text>
</comment>
<dbReference type="EMBL" id="JAAAUQ010000077">
    <property type="protein sequence ID" value="KAF9155226.1"/>
    <property type="molecule type" value="Genomic_DNA"/>
</dbReference>
<evidence type="ECO:0008006" key="3">
    <source>
        <dbReference type="Google" id="ProtNLM"/>
    </source>
</evidence>
<name>A0A9P5S8P8_9FUNG</name>
<reference evidence="1" key="1">
    <citation type="journal article" date="2020" name="Fungal Divers.">
        <title>Resolving the Mortierellaceae phylogeny through synthesis of multi-gene phylogenetics and phylogenomics.</title>
        <authorList>
            <person name="Vandepol N."/>
            <person name="Liber J."/>
            <person name="Desiro A."/>
            <person name="Na H."/>
            <person name="Kennedy M."/>
            <person name="Barry K."/>
            <person name="Grigoriev I.V."/>
            <person name="Miller A.N."/>
            <person name="O'Donnell K."/>
            <person name="Stajich J.E."/>
            <person name="Bonito G."/>
        </authorList>
    </citation>
    <scope>NUCLEOTIDE SEQUENCE</scope>
    <source>
        <strain evidence="1">NRRL 6426</strain>
    </source>
</reference>
<protein>
    <recommendedName>
        <fullName evidence="3">F-box domain-containing protein</fullName>
    </recommendedName>
</protein>
<dbReference type="Gene3D" id="3.80.10.10">
    <property type="entry name" value="Ribonuclease Inhibitor"/>
    <property type="match status" value="1"/>
</dbReference>
<dbReference type="Proteomes" id="UP000748756">
    <property type="component" value="Unassembled WGS sequence"/>
</dbReference>
<proteinExistence type="predicted"/>
<dbReference type="InterPro" id="IPR032675">
    <property type="entry name" value="LRR_dom_sf"/>
</dbReference>